<dbReference type="OrthoDB" id="9799225at2"/>
<feature type="transmembrane region" description="Helical" evidence="7">
    <location>
        <begin position="199"/>
        <end position="224"/>
    </location>
</feature>
<reference evidence="8 9" key="1">
    <citation type="submission" date="2018-10" db="EMBL/GenBank/DDBJ databases">
        <authorList>
            <person name="Li J."/>
        </authorList>
    </citation>
    <scope>NUCLEOTIDE SEQUENCE [LARGE SCALE GENOMIC DNA]</scope>
    <source>
        <strain evidence="8 9">ZD1-4</strain>
    </source>
</reference>
<feature type="transmembrane region" description="Helical" evidence="7">
    <location>
        <begin position="362"/>
        <end position="388"/>
    </location>
</feature>
<feature type="transmembrane region" description="Helical" evidence="7">
    <location>
        <begin position="312"/>
        <end position="342"/>
    </location>
</feature>
<feature type="transmembrane region" description="Helical" evidence="7">
    <location>
        <begin position="124"/>
        <end position="149"/>
    </location>
</feature>
<keyword evidence="5 7" id="KW-0472">Membrane</keyword>
<keyword evidence="9" id="KW-1185">Reference proteome</keyword>
<evidence type="ECO:0000256" key="4">
    <source>
        <dbReference type="ARBA" id="ARBA00022989"/>
    </source>
</evidence>
<accession>A0A3L7J6T0</accession>
<keyword evidence="4 7" id="KW-1133">Transmembrane helix</keyword>
<dbReference type="PANTHER" id="PTHR21716:SF64">
    <property type="entry name" value="AI-2 TRANSPORT PROTEIN TQSA"/>
    <property type="match status" value="1"/>
</dbReference>
<dbReference type="AlphaFoldDB" id="A0A3L7J6T0"/>
<dbReference type="EMBL" id="RCWJ01000001">
    <property type="protein sequence ID" value="RLQ86373.1"/>
    <property type="molecule type" value="Genomic_DNA"/>
</dbReference>
<comment type="subcellular location">
    <subcellularLocation>
        <location evidence="1">Membrane</location>
        <topology evidence="1">Multi-pass membrane protein</topology>
    </subcellularLocation>
</comment>
<evidence type="ECO:0000256" key="2">
    <source>
        <dbReference type="ARBA" id="ARBA00009773"/>
    </source>
</evidence>
<evidence type="ECO:0000256" key="7">
    <source>
        <dbReference type="SAM" id="Phobius"/>
    </source>
</evidence>
<feature type="transmembrane region" description="Helical" evidence="7">
    <location>
        <begin position="275"/>
        <end position="300"/>
    </location>
</feature>
<feature type="region of interest" description="Disordered" evidence="6">
    <location>
        <begin position="47"/>
        <end position="66"/>
    </location>
</feature>
<name>A0A3L7J6T0_9MICO</name>
<protein>
    <submittedName>
        <fullName evidence="8">AI-2E family transporter</fullName>
    </submittedName>
</protein>
<dbReference type="GO" id="GO:0016020">
    <property type="term" value="C:membrane"/>
    <property type="evidence" value="ECO:0007669"/>
    <property type="project" value="UniProtKB-SubCell"/>
</dbReference>
<proteinExistence type="inferred from homology"/>
<dbReference type="GO" id="GO:0055085">
    <property type="term" value="P:transmembrane transport"/>
    <property type="evidence" value="ECO:0007669"/>
    <property type="project" value="TreeGrafter"/>
</dbReference>
<organism evidence="8 9">
    <name type="scientific">Mycetocola zhadangensis</name>
    <dbReference type="NCBI Taxonomy" id="1164595"/>
    <lineage>
        <taxon>Bacteria</taxon>
        <taxon>Bacillati</taxon>
        <taxon>Actinomycetota</taxon>
        <taxon>Actinomycetes</taxon>
        <taxon>Micrococcales</taxon>
        <taxon>Microbacteriaceae</taxon>
        <taxon>Mycetocola</taxon>
    </lineage>
</organism>
<evidence type="ECO:0000313" key="9">
    <source>
        <dbReference type="Proteomes" id="UP000282460"/>
    </source>
</evidence>
<gene>
    <name evidence="8" type="ORF">D9V28_06025</name>
</gene>
<sequence>MTFAADFSNRGETLCRVLGCHKVGTAEPRTCFEDGIMNLRFWRRGERSPDVARPPQPESNDYSESPGTLPRATIILLSLGGGAAALFGLAAVQTVAAPVALSLVLTICAHPVRGALERIRVPRGVATILAILLVFALLAGFVAALLIALTQFTTLLPQYVTQLEQIGQDFAAWLEKIGVGAKTADTIITGLEPANLLDFVAGLLGGLTGIVFSLVVILTLVMLMALDATYLPTLLSQLRRIRPTLVAALVGYAASVRRYMVAATGLGLLQSTMNFIALVILGVPAPLLWSLLSFICSYIPNVGYFLAIIPPTIFGLLVGGWPTAIAVILVYGIINVIVQSIVQPFLVSNVVALNQTITFVSVLFWTPVLGPVGAVLAVPLTLLVRAILLDADPNAARWRPLTGDIDEAKGIMKATDADTRLQRSAHKRERNERKSSARKPAPLPDELPM</sequence>
<evidence type="ECO:0000313" key="8">
    <source>
        <dbReference type="EMBL" id="RLQ86373.1"/>
    </source>
</evidence>
<evidence type="ECO:0000256" key="6">
    <source>
        <dbReference type="SAM" id="MobiDB-lite"/>
    </source>
</evidence>
<dbReference type="Pfam" id="PF01594">
    <property type="entry name" value="AI-2E_transport"/>
    <property type="match status" value="1"/>
</dbReference>
<dbReference type="PANTHER" id="PTHR21716">
    <property type="entry name" value="TRANSMEMBRANE PROTEIN"/>
    <property type="match status" value="1"/>
</dbReference>
<evidence type="ECO:0000256" key="5">
    <source>
        <dbReference type="ARBA" id="ARBA00023136"/>
    </source>
</evidence>
<dbReference type="Proteomes" id="UP000282460">
    <property type="component" value="Unassembled WGS sequence"/>
</dbReference>
<feature type="region of interest" description="Disordered" evidence="6">
    <location>
        <begin position="414"/>
        <end position="449"/>
    </location>
</feature>
<comment type="caution">
    <text evidence="8">The sequence shown here is derived from an EMBL/GenBank/DDBJ whole genome shotgun (WGS) entry which is preliminary data.</text>
</comment>
<evidence type="ECO:0000256" key="1">
    <source>
        <dbReference type="ARBA" id="ARBA00004141"/>
    </source>
</evidence>
<evidence type="ECO:0000256" key="3">
    <source>
        <dbReference type="ARBA" id="ARBA00022692"/>
    </source>
</evidence>
<keyword evidence="3 7" id="KW-0812">Transmembrane</keyword>
<dbReference type="InterPro" id="IPR002549">
    <property type="entry name" value="AI-2E-like"/>
</dbReference>
<comment type="similarity">
    <text evidence="2">Belongs to the autoinducer-2 exporter (AI-2E) (TC 2.A.86) family.</text>
</comment>